<dbReference type="SFLD" id="SFLDS00029">
    <property type="entry name" value="Radical_SAM"/>
    <property type="match status" value="2"/>
</dbReference>
<reference evidence="17 18" key="1">
    <citation type="journal article" date="2015" name="Genome Announc.">
        <title>Complete Genome Sequence of the Novel Leech Symbiont Mucinivorans hirudinis M3T.</title>
        <authorList>
            <person name="Nelson M.C."/>
            <person name="Bomar L."/>
            <person name="Graf J."/>
        </authorList>
    </citation>
    <scope>NUCLEOTIDE SEQUENCE [LARGE SCALE GENOMIC DNA]</scope>
    <source>
        <strain evidence="18">M3</strain>
    </source>
</reference>
<feature type="domain" description="TRAM" evidence="14">
    <location>
        <begin position="388"/>
        <end position="450"/>
    </location>
</feature>
<evidence type="ECO:0000256" key="3">
    <source>
        <dbReference type="ARBA" id="ARBA00022490"/>
    </source>
</evidence>
<dbReference type="PROSITE" id="PS50926">
    <property type="entry name" value="TRAM"/>
    <property type="match status" value="1"/>
</dbReference>
<dbReference type="InterPro" id="IPR058240">
    <property type="entry name" value="rSAM_sf"/>
</dbReference>
<evidence type="ECO:0000256" key="5">
    <source>
        <dbReference type="ARBA" id="ARBA00022691"/>
    </source>
</evidence>
<organism evidence="17 18">
    <name type="scientific">Mucinivorans hirudinis</name>
    <dbReference type="NCBI Taxonomy" id="1433126"/>
    <lineage>
        <taxon>Bacteria</taxon>
        <taxon>Pseudomonadati</taxon>
        <taxon>Bacteroidota</taxon>
        <taxon>Bacteroidia</taxon>
        <taxon>Bacteroidales</taxon>
        <taxon>Rikenellaceae</taxon>
        <taxon>Mucinivorans</taxon>
    </lineage>
</organism>
<dbReference type="Proteomes" id="UP000027616">
    <property type="component" value="Chromosome I"/>
</dbReference>
<feature type="binding site" evidence="13">
    <location>
        <position position="62"/>
    </location>
    <ligand>
        <name>[4Fe-4S] cluster</name>
        <dbReference type="ChEBI" id="CHEBI:49883"/>
        <label>1</label>
    </ligand>
</feature>
<evidence type="ECO:0000256" key="10">
    <source>
        <dbReference type="ARBA" id="ARBA00068570"/>
    </source>
</evidence>
<evidence type="ECO:0000256" key="11">
    <source>
        <dbReference type="ARBA" id="ARBA00080698"/>
    </source>
</evidence>
<dbReference type="Pfam" id="PF04055">
    <property type="entry name" value="Radical_SAM"/>
    <property type="match status" value="1"/>
</dbReference>
<dbReference type="EC" id="2.8.4.3" evidence="9 13"/>
<keyword evidence="7 13" id="KW-0408">Iron</keyword>
<dbReference type="PANTHER" id="PTHR43020">
    <property type="entry name" value="CDK5 REGULATORY SUBUNIT-ASSOCIATED PROTEIN 1"/>
    <property type="match status" value="1"/>
</dbReference>
<evidence type="ECO:0000256" key="8">
    <source>
        <dbReference type="ARBA" id="ARBA00023014"/>
    </source>
</evidence>
<dbReference type="GO" id="GO:0046872">
    <property type="term" value="F:metal ion binding"/>
    <property type="evidence" value="ECO:0007669"/>
    <property type="project" value="UniProtKB-KW"/>
</dbReference>
<keyword evidence="6 13" id="KW-0479">Metal-binding</keyword>
<dbReference type="InterPro" id="IPR006638">
    <property type="entry name" value="Elp3/MiaA/NifB-like_rSAM"/>
</dbReference>
<feature type="binding site" evidence="13">
    <location>
        <position position="171"/>
    </location>
    <ligand>
        <name>[4Fe-4S] cluster</name>
        <dbReference type="ChEBI" id="CHEBI:49883"/>
        <label>2</label>
        <note>4Fe-4S-S-AdoMet</note>
    </ligand>
</feature>
<evidence type="ECO:0000313" key="18">
    <source>
        <dbReference type="Proteomes" id="UP000027616"/>
    </source>
</evidence>
<dbReference type="NCBIfam" id="TIGR01574">
    <property type="entry name" value="miaB-methiolase"/>
    <property type="match status" value="1"/>
</dbReference>
<accession>A0A060REW8</accession>
<comment type="cofactor">
    <cofactor evidence="13">
        <name>[4Fe-4S] cluster</name>
        <dbReference type="ChEBI" id="CHEBI:49883"/>
    </cofactor>
    <text evidence="13">Binds 2 [4Fe-4S] clusters. One cluster is coordinated with 3 cysteines and an exchangeable S-adenosyl-L-methionine.</text>
</comment>
<dbReference type="InterPro" id="IPR013848">
    <property type="entry name" value="Methylthiotransferase_N"/>
</dbReference>
<keyword evidence="4 13" id="KW-0808">Transferase</keyword>
<dbReference type="PROSITE" id="PS51449">
    <property type="entry name" value="MTTASE_N"/>
    <property type="match status" value="1"/>
</dbReference>
<dbReference type="NCBIfam" id="TIGR00089">
    <property type="entry name" value="MiaB/RimO family radical SAM methylthiotransferase"/>
    <property type="match status" value="1"/>
</dbReference>
<comment type="similarity">
    <text evidence="13">Belongs to the methylthiotransferase family. MiaB subfamily.</text>
</comment>
<comment type="catalytic activity">
    <reaction evidence="13">
        <text>N(6)-dimethylallyladenosine(37) in tRNA + (sulfur carrier)-SH + AH2 + 2 S-adenosyl-L-methionine = 2-methylsulfanyl-N(6)-dimethylallyladenosine(37) in tRNA + (sulfur carrier)-H + 5'-deoxyadenosine + L-methionine + A + S-adenosyl-L-homocysteine + 2 H(+)</text>
        <dbReference type="Rhea" id="RHEA:37067"/>
        <dbReference type="Rhea" id="RHEA-COMP:10375"/>
        <dbReference type="Rhea" id="RHEA-COMP:10376"/>
        <dbReference type="Rhea" id="RHEA-COMP:14737"/>
        <dbReference type="Rhea" id="RHEA-COMP:14739"/>
        <dbReference type="ChEBI" id="CHEBI:13193"/>
        <dbReference type="ChEBI" id="CHEBI:15378"/>
        <dbReference type="ChEBI" id="CHEBI:17319"/>
        <dbReference type="ChEBI" id="CHEBI:17499"/>
        <dbReference type="ChEBI" id="CHEBI:29917"/>
        <dbReference type="ChEBI" id="CHEBI:57844"/>
        <dbReference type="ChEBI" id="CHEBI:57856"/>
        <dbReference type="ChEBI" id="CHEBI:59789"/>
        <dbReference type="ChEBI" id="CHEBI:64428"/>
        <dbReference type="ChEBI" id="CHEBI:74415"/>
        <dbReference type="ChEBI" id="CHEBI:74417"/>
        <dbReference type="EC" id="2.8.4.3"/>
    </reaction>
</comment>
<dbReference type="SUPFAM" id="SSF102114">
    <property type="entry name" value="Radical SAM enzymes"/>
    <property type="match status" value="1"/>
</dbReference>
<dbReference type="SFLD" id="SFLDF00273">
    <property type="entry name" value="(dimethylallyl)adenosine_tRNA"/>
    <property type="match status" value="1"/>
</dbReference>
<dbReference type="CDD" id="cd01335">
    <property type="entry name" value="Radical_SAM"/>
    <property type="match status" value="1"/>
</dbReference>
<dbReference type="InterPro" id="IPR020612">
    <property type="entry name" value="Methylthiotransferase_CS"/>
</dbReference>
<dbReference type="SFLD" id="SFLDG01061">
    <property type="entry name" value="methylthiotransferase"/>
    <property type="match status" value="2"/>
</dbReference>
<comment type="subunit">
    <text evidence="13">Monomer.</text>
</comment>
<protein>
    <recommendedName>
        <fullName evidence="10 13">tRNA-2-methylthio-N(6)-dimethylallyladenosine synthase</fullName>
        <ecNumber evidence="9 13">2.8.4.3</ecNumber>
    </recommendedName>
    <alternativeName>
        <fullName evidence="12 13">(Dimethylallyl)adenosine tRNA methylthiotransferase MiaB</fullName>
    </alternativeName>
    <alternativeName>
        <fullName evidence="11 13">tRNA-i(6)A37 methylthiotransferase</fullName>
    </alternativeName>
</protein>
<dbReference type="KEGG" id="rbc:BN938_3022"/>
<dbReference type="InterPro" id="IPR038135">
    <property type="entry name" value="Methylthiotransferase_N_sf"/>
</dbReference>
<evidence type="ECO:0000256" key="4">
    <source>
        <dbReference type="ARBA" id="ARBA00022679"/>
    </source>
</evidence>
<dbReference type="InterPro" id="IPR005839">
    <property type="entry name" value="Methylthiotransferase"/>
</dbReference>
<dbReference type="PANTHER" id="PTHR43020:SF2">
    <property type="entry name" value="MITOCHONDRIAL TRNA METHYLTHIOTRANSFERASE CDK5RAP1"/>
    <property type="match status" value="1"/>
</dbReference>
<dbReference type="Gene3D" id="3.80.30.20">
    <property type="entry name" value="tm_1862 like domain"/>
    <property type="match status" value="1"/>
</dbReference>
<dbReference type="InterPro" id="IPR023404">
    <property type="entry name" value="rSAM_horseshoe"/>
</dbReference>
<dbReference type="eggNOG" id="COG0621">
    <property type="taxonomic scope" value="Bacteria"/>
</dbReference>
<comment type="subcellular location">
    <subcellularLocation>
        <location evidence="13">Cytoplasm</location>
    </subcellularLocation>
</comment>
<evidence type="ECO:0000259" key="14">
    <source>
        <dbReference type="PROSITE" id="PS50926"/>
    </source>
</evidence>
<dbReference type="FunFam" id="3.80.30.20:FF:000001">
    <property type="entry name" value="tRNA-2-methylthio-N(6)-dimethylallyladenosine synthase 2"/>
    <property type="match status" value="1"/>
</dbReference>
<sequence>MKKIDAQALRLATAGGGKIYIETYGCQMNVGDSEVVLSIMKDNGYERTEYIDNADVILINTCAVRDNAEQRIWGRLFEMRAVKRRRGWVMVGIIGCMAERLKEELMEREQVVDLVVGPDSYRSLPDLVRTAATGGKAINVMLSHEETYAEISPVRTDKNGVSAFVAIMRGCNNMCSYCVVPYTRGAERSRSFETIINEVRNLFERGYREVTLLGQNVNSYMDGQVGFAQLLRAVAEISPLLRVRFATSHPKDLSDEVINVIASYKNICRSIHLPAQSGSNVMLQVMNRKYTREWYLERISAIKKSIPECSVSTDLIAGFCGETEQDHADTLSLMNEVGYEFAYMFKYSERPNTKAARTMADDISEDVKTARLTEIINLQNELSLASNKRDIGKVFEVLVEGQSKRSAEQLFGRTSQNKVVVFDGRGAKVGDYVDVVVNSCSSATLMGEVV</sequence>
<dbReference type="InterPro" id="IPR002792">
    <property type="entry name" value="TRAM_dom"/>
</dbReference>
<proteinExistence type="inferred from homology"/>
<evidence type="ECO:0000259" key="15">
    <source>
        <dbReference type="PROSITE" id="PS51449"/>
    </source>
</evidence>
<dbReference type="GO" id="GO:0005829">
    <property type="term" value="C:cytosol"/>
    <property type="evidence" value="ECO:0007669"/>
    <property type="project" value="TreeGrafter"/>
</dbReference>
<evidence type="ECO:0000256" key="13">
    <source>
        <dbReference type="HAMAP-Rule" id="MF_01864"/>
    </source>
</evidence>
<evidence type="ECO:0000256" key="9">
    <source>
        <dbReference type="ARBA" id="ARBA00033765"/>
    </source>
</evidence>
<evidence type="ECO:0000256" key="1">
    <source>
        <dbReference type="ARBA" id="ARBA00003234"/>
    </source>
</evidence>
<dbReference type="PATRIC" id="fig|1433126.3.peg.2989"/>
<dbReference type="Pfam" id="PF00919">
    <property type="entry name" value="UPF0004"/>
    <property type="match status" value="1"/>
</dbReference>
<feature type="domain" description="Radical SAM core" evidence="16">
    <location>
        <begin position="157"/>
        <end position="385"/>
    </location>
</feature>
<comment type="function">
    <text evidence="1 13">Catalyzes the methylthiolation of N6-(dimethylallyl)adenosine (i(6)A), leading to the formation of 2-methylthio-N6-(dimethylallyl)adenosine (ms(2)i(6)A) at position 37 in tRNAs that read codons beginning with uridine.</text>
</comment>
<evidence type="ECO:0000313" key="17">
    <source>
        <dbReference type="EMBL" id="CDN33084.1"/>
    </source>
</evidence>
<dbReference type="HAMAP" id="MF_01864">
    <property type="entry name" value="tRNA_metthiotr_MiaB"/>
    <property type="match status" value="1"/>
</dbReference>
<keyword evidence="18" id="KW-1185">Reference proteome</keyword>
<gene>
    <name evidence="13" type="primary">miaB</name>
    <name evidence="17" type="ORF">BN938_3022</name>
</gene>
<dbReference type="PROSITE" id="PS01278">
    <property type="entry name" value="MTTASE_RADICAL"/>
    <property type="match status" value="1"/>
</dbReference>
<evidence type="ECO:0000259" key="16">
    <source>
        <dbReference type="PROSITE" id="PS51918"/>
    </source>
</evidence>
<keyword evidence="5 13" id="KW-0949">S-adenosyl-L-methionine</keyword>
<dbReference type="InterPro" id="IPR007197">
    <property type="entry name" value="rSAM"/>
</dbReference>
<feature type="domain" description="MTTase N-terminal" evidence="15">
    <location>
        <begin position="17"/>
        <end position="133"/>
    </location>
</feature>
<dbReference type="FunFam" id="3.40.50.12160:FF:000003">
    <property type="entry name" value="CDK5 regulatory subunit-associated protein 1"/>
    <property type="match status" value="1"/>
</dbReference>
<feature type="binding site" evidence="13">
    <location>
        <position position="26"/>
    </location>
    <ligand>
        <name>[4Fe-4S] cluster</name>
        <dbReference type="ChEBI" id="CHEBI:49883"/>
        <label>1</label>
    </ligand>
</feature>
<dbReference type="EMBL" id="HG934468">
    <property type="protein sequence ID" value="CDN33084.1"/>
    <property type="molecule type" value="Genomic_DNA"/>
</dbReference>
<evidence type="ECO:0000256" key="2">
    <source>
        <dbReference type="ARBA" id="ARBA00022485"/>
    </source>
</evidence>
<dbReference type="GO" id="GO:0051539">
    <property type="term" value="F:4 iron, 4 sulfur cluster binding"/>
    <property type="evidence" value="ECO:0007669"/>
    <property type="project" value="UniProtKB-UniRule"/>
</dbReference>
<dbReference type="GO" id="GO:0035597">
    <property type="term" value="F:tRNA-2-methylthio-N(6)-dimethylallyladenosine(37) synthase activity"/>
    <property type="evidence" value="ECO:0007669"/>
    <property type="project" value="UniProtKB-EC"/>
</dbReference>
<keyword evidence="3 13" id="KW-0963">Cytoplasm</keyword>
<evidence type="ECO:0000256" key="6">
    <source>
        <dbReference type="ARBA" id="ARBA00022723"/>
    </source>
</evidence>
<dbReference type="STRING" id="1433126.BN938_3022"/>
<dbReference type="Pfam" id="PF01938">
    <property type="entry name" value="TRAM"/>
    <property type="match status" value="1"/>
</dbReference>
<dbReference type="Gene3D" id="3.40.50.12160">
    <property type="entry name" value="Methylthiotransferase, N-terminal domain"/>
    <property type="match status" value="1"/>
</dbReference>
<feature type="binding site" evidence="13">
    <location>
        <position position="96"/>
    </location>
    <ligand>
        <name>[4Fe-4S] cluster</name>
        <dbReference type="ChEBI" id="CHEBI:49883"/>
        <label>1</label>
    </ligand>
</feature>
<keyword evidence="8 13" id="KW-0411">Iron-sulfur</keyword>
<evidence type="ECO:0000256" key="12">
    <source>
        <dbReference type="ARBA" id="ARBA00081141"/>
    </source>
</evidence>
<keyword evidence="13" id="KW-0819">tRNA processing</keyword>
<feature type="binding site" evidence="13">
    <location>
        <position position="175"/>
    </location>
    <ligand>
        <name>[4Fe-4S] cluster</name>
        <dbReference type="ChEBI" id="CHEBI:49883"/>
        <label>2</label>
        <note>4Fe-4S-S-AdoMet</note>
    </ligand>
</feature>
<dbReference type="AlphaFoldDB" id="A0A060REW8"/>
<dbReference type="SMART" id="SM00729">
    <property type="entry name" value="Elp3"/>
    <property type="match status" value="1"/>
</dbReference>
<feature type="binding site" evidence="13">
    <location>
        <position position="178"/>
    </location>
    <ligand>
        <name>[4Fe-4S] cluster</name>
        <dbReference type="ChEBI" id="CHEBI:49883"/>
        <label>2</label>
        <note>4Fe-4S-S-AdoMet</note>
    </ligand>
</feature>
<dbReference type="HOGENOM" id="CLU_018697_2_1_10"/>
<evidence type="ECO:0000256" key="7">
    <source>
        <dbReference type="ARBA" id="ARBA00023004"/>
    </source>
</evidence>
<dbReference type="PROSITE" id="PS51918">
    <property type="entry name" value="RADICAL_SAM"/>
    <property type="match status" value="1"/>
</dbReference>
<keyword evidence="2 13" id="KW-0004">4Fe-4S</keyword>
<dbReference type="SFLD" id="SFLDG01082">
    <property type="entry name" value="B12-binding_domain_containing"/>
    <property type="match status" value="1"/>
</dbReference>
<dbReference type="InterPro" id="IPR006463">
    <property type="entry name" value="MiaB_methiolase"/>
</dbReference>
<name>A0A060REW8_9BACT</name>
<dbReference type="SFLD" id="SFLDF00413">
    <property type="entry name" value="CDK5RAP1"/>
    <property type="match status" value="1"/>
</dbReference>